<dbReference type="CDD" id="cd00761">
    <property type="entry name" value="Glyco_tranf_GTA_type"/>
    <property type="match status" value="1"/>
</dbReference>
<dbReference type="Pfam" id="PF00535">
    <property type="entry name" value="Glycos_transf_2"/>
    <property type="match status" value="1"/>
</dbReference>
<protein>
    <recommendedName>
        <fullName evidence="1">Glycosyltransferase 2-like domain-containing protein</fullName>
    </recommendedName>
</protein>
<organism evidence="2">
    <name type="scientific">viral metagenome</name>
    <dbReference type="NCBI Taxonomy" id="1070528"/>
    <lineage>
        <taxon>unclassified sequences</taxon>
        <taxon>metagenomes</taxon>
        <taxon>organismal metagenomes</taxon>
    </lineage>
</organism>
<dbReference type="EMBL" id="MN739657">
    <property type="protein sequence ID" value="QHT18487.1"/>
    <property type="molecule type" value="Genomic_DNA"/>
</dbReference>
<dbReference type="AlphaFoldDB" id="A0A6C0DPD8"/>
<sequence>MPRFTFLYNRSNPFGISEDVKLLSTFFKQSAITTKHSMEGPTHADPLEPPVASDILFHFEIPVYSWMSWARVNVLIVNPEWFEEGWKSYMDRFDLFVFKCSADAKRFQAMYPDVQDERVFVVPWTTHRTPTEYEKYPRSPTAGCLWLLGGSHSKREAAKKLLPLWDITFPPLTVYTTTSLELENLPINVTLRVESLGEETRKSLQAKHSCHLIFSQAEACSLVAAEGQSAGAYLIGNALPTYVEQYGDCPDSVTLLPATLIPWKAAMRDTFETENLKSLLEQSLATAFSSNTFQTIQKKKSEERRALFSQHVTDLFCRVQQLWKTSESLGPLPPILSDEECPPISVITLTYNRRKFLELCFHNLMITDYPKDKIEWIVVEDSDIQEEQASDLLMKFGRSCSPLSFTYHPLQKKHTIGEKRNLAVKRAEHSIVLMMDDDDHYPVTSFRRRVAWLLKHPWKPKATVCSMIACYDLVKGMSAVNTPPWTLPLRQRISEATLTFYKDWWMQQEFPSTSLAEGEAFLEGREGDVLELPPQQIIVAMSHGASASDRRLPSDVGQKPSCFWGFPKEFLIFLHRLAGVEIEEIEH</sequence>
<accession>A0A6C0DPD8</accession>
<evidence type="ECO:0000313" key="2">
    <source>
        <dbReference type="EMBL" id="QHT18487.1"/>
    </source>
</evidence>
<dbReference type="InterPro" id="IPR029044">
    <property type="entry name" value="Nucleotide-diphossugar_trans"/>
</dbReference>
<dbReference type="PANTHER" id="PTHR22916">
    <property type="entry name" value="GLYCOSYLTRANSFERASE"/>
    <property type="match status" value="1"/>
</dbReference>
<proteinExistence type="predicted"/>
<name>A0A6C0DPD8_9ZZZZ</name>
<dbReference type="Gene3D" id="3.90.550.10">
    <property type="entry name" value="Spore Coat Polysaccharide Biosynthesis Protein SpsA, Chain A"/>
    <property type="match status" value="1"/>
</dbReference>
<dbReference type="SUPFAM" id="SSF53448">
    <property type="entry name" value="Nucleotide-diphospho-sugar transferases"/>
    <property type="match status" value="1"/>
</dbReference>
<feature type="domain" description="Glycosyltransferase 2-like" evidence="1">
    <location>
        <begin position="345"/>
        <end position="456"/>
    </location>
</feature>
<dbReference type="InterPro" id="IPR001173">
    <property type="entry name" value="Glyco_trans_2-like"/>
</dbReference>
<evidence type="ECO:0000259" key="1">
    <source>
        <dbReference type="Pfam" id="PF00535"/>
    </source>
</evidence>
<reference evidence="2" key="1">
    <citation type="journal article" date="2020" name="Nature">
        <title>Giant virus diversity and host interactions through global metagenomics.</title>
        <authorList>
            <person name="Schulz F."/>
            <person name="Roux S."/>
            <person name="Paez-Espino D."/>
            <person name="Jungbluth S."/>
            <person name="Walsh D.A."/>
            <person name="Denef V.J."/>
            <person name="McMahon K.D."/>
            <person name="Konstantinidis K.T."/>
            <person name="Eloe-Fadrosh E.A."/>
            <person name="Kyrpides N.C."/>
            <person name="Woyke T."/>
        </authorList>
    </citation>
    <scope>NUCLEOTIDE SEQUENCE</scope>
    <source>
        <strain evidence="2">GVMAG-M-3300023174-46</strain>
    </source>
</reference>